<dbReference type="InterPro" id="IPR011335">
    <property type="entry name" value="Restrct_endonuc-II-like"/>
</dbReference>
<reference evidence="3" key="2">
    <citation type="submission" date="2020-09" db="EMBL/GenBank/DDBJ databases">
        <authorList>
            <person name="Sun Q."/>
            <person name="Zhou Y."/>
        </authorList>
    </citation>
    <scope>NUCLEOTIDE SEQUENCE</scope>
    <source>
        <strain evidence="3">CGMCC 1.15388</strain>
    </source>
</reference>
<name>A0A917AR15_9MICC</name>
<dbReference type="Gene3D" id="3.40.1350.10">
    <property type="match status" value="1"/>
</dbReference>
<proteinExistence type="inferred from homology"/>
<dbReference type="NCBIfam" id="NF009154">
    <property type="entry name" value="PRK12497.3-3"/>
    <property type="match status" value="1"/>
</dbReference>
<dbReference type="InterPro" id="IPR003509">
    <property type="entry name" value="UPF0102_YraN-like"/>
</dbReference>
<dbReference type="RefSeq" id="WP_188684218.1">
    <property type="nucleotide sequence ID" value="NZ_BMIS01000005.1"/>
</dbReference>
<dbReference type="Pfam" id="PF02021">
    <property type="entry name" value="UPF0102"/>
    <property type="match status" value="1"/>
</dbReference>
<comment type="caution">
    <text evidence="3">The sequence shown here is derived from an EMBL/GenBank/DDBJ whole genome shotgun (WGS) entry which is preliminary data.</text>
</comment>
<dbReference type="NCBIfam" id="NF009150">
    <property type="entry name" value="PRK12497.1-3"/>
    <property type="match status" value="1"/>
</dbReference>
<dbReference type="AlphaFoldDB" id="A0A917AR15"/>
<evidence type="ECO:0000256" key="2">
    <source>
        <dbReference type="HAMAP-Rule" id="MF_00048"/>
    </source>
</evidence>
<dbReference type="InterPro" id="IPR011856">
    <property type="entry name" value="tRNA_endonuc-like_dom_sf"/>
</dbReference>
<dbReference type="SUPFAM" id="SSF52980">
    <property type="entry name" value="Restriction endonuclease-like"/>
    <property type="match status" value="1"/>
</dbReference>
<organism evidence="3 4">
    <name type="scientific">Nesterenkonia cremea</name>
    <dbReference type="NCBI Taxonomy" id="1882340"/>
    <lineage>
        <taxon>Bacteria</taxon>
        <taxon>Bacillati</taxon>
        <taxon>Actinomycetota</taxon>
        <taxon>Actinomycetes</taxon>
        <taxon>Micrococcales</taxon>
        <taxon>Micrococcaceae</taxon>
        <taxon>Nesterenkonia</taxon>
    </lineage>
</organism>
<comment type="similarity">
    <text evidence="1 2">Belongs to the UPF0102 family.</text>
</comment>
<dbReference type="CDD" id="cd20736">
    <property type="entry name" value="PoNe_Nuclease"/>
    <property type="match status" value="1"/>
</dbReference>
<reference evidence="3" key="1">
    <citation type="journal article" date="2014" name="Int. J. Syst. Evol. Microbiol.">
        <title>Complete genome sequence of Corynebacterium casei LMG S-19264T (=DSM 44701T), isolated from a smear-ripened cheese.</title>
        <authorList>
            <consortium name="US DOE Joint Genome Institute (JGI-PGF)"/>
            <person name="Walter F."/>
            <person name="Albersmeier A."/>
            <person name="Kalinowski J."/>
            <person name="Ruckert C."/>
        </authorList>
    </citation>
    <scope>NUCLEOTIDE SEQUENCE</scope>
    <source>
        <strain evidence="3">CGMCC 1.15388</strain>
    </source>
</reference>
<evidence type="ECO:0000256" key="1">
    <source>
        <dbReference type="ARBA" id="ARBA00006738"/>
    </source>
</evidence>
<dbReference type="HAMAP" id="MF_00048">
    <property type="entry name" value="UPF0102"/>
    <property type="match status" value="1"/>
</dbReference>
<evidence type="ECO:0000313" key="3">
    <source>
        <dbReference type="EMBL" id="GGE68433.1"/>
    </source>
</evidence>
<dbReference type="EMBL" id="BMIS01000005">
    <property type="protein sequence ID" value="GGE68433.1"/>
    <property type="molecule type" value="Genomic_DNA"/>
</dbReference>
<dbReference type="PANTHER" id="PTHR34039">
    <property type="entry name" value="UPF0102 PROTEIN YRAN"/>
    <property type="match status" value="1"/>
</dbReference>
<keyword evidence="4" id="KW-1185">Reference proteome</keyword>
<dbReference type="Proteomes" id="UP000633136">
    <property type="component" value="Unassembled WGS sequence"/>
</dbReference>
<gene>
    <name evidence="3" type="ORF">GCM10011401_14750</name>
</gene>
<accession>A0A917AR15</accession>
<sequence>MRTKDRTGTLGEELAAAHLREAGHTVLHQRWRCRAGELDLVTRDEDTLVGVEVKTRRGTGFGHPLEAVDAKKRERLYRLLLEYAADQELLAVPRRLDVIGLILAPDGSCRELTHLQDVRP</sequence>
<dbReference type="GO" id="GO:0003676">
    <property type="term" value="F:nucleic acid binding"/>
    <property type="evidence" value="ECO:0007669"/>
    <property type="project" value="InterPro"/>
</dbReference>
<protein>
    <recommendedName>
        <fullName evidence="2">UPF0102 protein GCM10011401_14750</fullName>
    </recommendedName>
</protein>
<dbReference type="PANTHER" id="PTHR34039:SF1">
    <property type="entry name" value="UPF0102 PROTEIN YRAN"/>
    <property type="match status" value="1"/>
</dbReference>
<evidence type="ECO:0000313" key="4">
    <source>
        <dbReference type="Proteomes" id="UP000633136"/>
    </source>
</evidence>